<keyword evidence="1" id="KW-1133">Transmembrane helix</keyword>
<comment type="caution">
    <text evidence="2">The sequence shown here is derived from an EMBL/GenBank/DDBJ whole genome shotgun (WGS) entry which is preliminary data.</text>
</comment>
<evidence type="ECO:0000256" key="1">
    <source>
        <dbReference type="SAM" id="Phobius"/>
    </source>
</evidence>
<feature type="transmembrane region" description="Helical" evidence="1">
    <location>
        <begin position="78"/>
        <end position="96"/>
    </location>
</feature>
<evidence type="ECO:0008006" key="4">
    <source>
        <dbReference type="Google" id="ProtNLM"/>
    </source>
</evidence>
<dbReference type="eggNOG" id="COG0671">
    <property type="taxonomic scope" value="Bacteria"/>
</dbReference>
<protein>
    <recommendedName>
        <fullName evidence="4">Phosphatidic acid phosphatase type 2/haloperoxidase domain-containing protein</fullName>
    </recommendedName>
</protein>
<dbReference type="EMBL" id="BBML01000001">
    <property type="protein sequence ID" value="GAK95546.1"/>
    <property type="molecule type" value="Genomic_DNA"/>
</dbReference>
<dbReference type="AlphaFoldDB" id="A0A090QJ63"/>
<accession>A0A090QJ63</accession>
<gene>
    <name evidence="2" type="ORF">JCM19294_2328</name>
</gene>
<proteinExistence type="predicted"/>
<keyword evidence="1" id="KW-0472">Membrane</keyword>
<dbReference type="Proteomes" id="UP000029221">
    <property type="component" value="Unassembled WGS sequence"/>
</dbReference>
<feature type="transmembrane region" description="Helical" evidence="1">
    <location>
        <begin position="153"/>
        <end position="174"/>
    </location>
</feature>
<feature type="transmembrane region" description="Helical" evidence="1">
    <location>
        <begin position="128"/>
        <end position="147"/>
    </location>
</feature>
<sequence>MQERFFKIWSVVTNPLWIPFVVSFWFLSYNTYDNDQQVDVKLYLIGLLTIIIPLLIYVILKILGIVQSIDLKTSKERTWPLICYTILIVIVARGGFRDGFHTPLYYFFIGIVVASFIAAVLSFMRYKISLHMMGIGGLLGFVFVLLFTMNLPLLYLIAGISIIAGVTASARLYLKAHSNHEIIFGFLTGLITQIYIGV</sequence>
<feature type="transmembrane region" description="Helical" evidence="1">
    <location>
        <begin position="102"/>
        <end position="121"/>
    </location>
</feature>
<name>A0A090QJ63_9FLAO</name>
<keyword evidence="1" id="KW-0812">Transmembrane</keyword>
<reference evidence="2" key="1">
    <citation type="journal article" date="2014" name="Genome Announc.">
        <title>Draft Genome Sequences of Marine Flavobacterium Nonlabens Strains NR17, NR24, NR27, NR32, NR33, and Ara13.</title>
        <authorList>
            <person name="Nakanishi M."/>
            <person name="Meirelles P."/>
            <person name="Suzuki R."/>
            <person name="Takatani N."/>
            <person name="Mino S."/>
            <person name="Suda W."/>
            <person name="Oshima K."/>
            <person name="Hattori M."/>
            <person name="Ohkuma M."/>
            <person name="Hosokawa M."/>
            <person name="Miyashita K."/>
            <person name="Thompson F.L."/>
            <person name="Niwa A."/>
            <person name="Sawabe T."/>
            <person name="Sawabe T."/>
        </authorList>
    </citation>
    <scope>NUCLEOTIDE SEQUENCE [LARGE SCALE GENOMIC DNA]</scope>
    <source>
        <strain evidence="2">JCM 19294</strain>
    </source>
</reference>
<feature type="transmembrane region" description="Helical" evidence="1">
    <location>
        <begin position="12"/>
        <end position="30"/>
    </location>
</feature>
<feature type="transmembrane region" description="Helical" evidence="1">
    <location>
        <begin position="42"/>
        <end position="66"/>
    </location>
</feature>
<dbReference type="STRING" id="319236.BST91_00065"/>
<keyword evidence="3" id="KW-1185">Reference proteome</keyword>
<evidence type="ECO:0000313" key="2">
    <source>
        <dbReference type="EMBL" id="GAK95546.1"/>
    </source>
</evidence>
<organism evidence="2 3">
    <name type="scientific">Nonlabens tegetincola</name>
    <dbReference type="NCBI Taxonomy" id="323273"/>
    <lineage>
        <taxon>Bacteria</taxon>
        <taxon>Pseudomonadati</taxon>
        <taxon>Bacteroidota</taxon>
        <taxon>Flavobacteriia</taxon>
        <taxon>Flavobacteriales</taxon>
        <taxon>Flavobacteriaceae</taxon>
        <taxon>Nonlabens</taxon>
    </lineage>
</organism>
<evidence type="ECO:0000313" key="3">
    <source>
        <dbReference type="Proteomes" id="UP000029221"/>
    </source>
</evidence>
<dbReference type="RefSeq" id="WP_235783925.1">
    <property type="nucleotide sequence ID" value="NZ_BBML01000001.1"/>
</dbReference>